<evidence type="ECO:0000313" key="1">
    <source>
        <dbReference type="EMBL" id="MBP1854660.1"/>
    </source>
</evidence>
<name>A0ABS4E9P2_9FIRM</name>
<accession>A0ABS4E9P2</accession>
<evidence type="ECO:0000313" key="2">
    <source>
        <dbReference type="Proteomes" id="UP000767291"/>
    </source>
</evidence>
<organism evidence="1 2">
    <name type="scientific">Metaclostridioides mangenotii</name>
    <dbReference type="NCBI Taxonomy" id="1540"/>
    <lineage>
        <taxon>Bacteria</taxon>
        <taxon>Bacillati</taxon>
        <taxon>Bacillota</taxon>
        <taxon>Clostridia</taxon>
        <taxon>Peptostreptococcales</taxon>
        <taxon>Peptostreptococcaceae</taxon>
        <taxon>Metaclostridioides</taxon>
    </lineage>
</organism>
<dbReference type="Proteomes" id="UP000767291">
    <property type="component" value="Unassembled WGS sequence"/>
</dbReference>
<comment type="caution">
    <text evidence="1">The sequence shown here is derived from an EMBL/GenBank/DDBJ whole genome shotgun (WGS) entry which is preliminary data.</text>
</comment>
<keyword evidence="2" id="KW-1185">Reference proteome</keyword>
<sequence>MNNKRCEKICTLKRMEAVFNSRNELIRQQDGLHTIEDTKQSKELSKAYDNFEESYVDIILAESRYLQGLKENKNIENAKKLIKGDIKEAQELYKAYDKDIFNCKQRVKESEKKKKDLKEPITCRPIEIYIDMSKDIKEIDVEEITDQLAKQVRERIKEIEQLL</sequence>
<protein>
    <submittedName>
        <fullName evidence="1">Vacuolar-type H+-ATPase subunit F/Vma7</fullName>
    </submittedName>
</protein>
<gene>
    <name evidence="1" type="ORF">J2Z43_001050</name>
</gene>
<reference evidence="1 2" key="1">
    <citation type="submission" date="2021-03" db="EMBL/GenBank/DDBJ databases">
        <title>Genomic Encyclopedia of Type Strains, Phase IV (KMG-IV): sequencing the most valuable type-strain genomes for metagenomic binning, comparative biology and taxonomic classification.</title>
        <authorList>
            <person name="Goeker M."/>
        </authorList>
    </citation>
    <scope>NUCLEOTIDE SEQUENCE [LARGE SCALE GENOMIC DNA]</scope>
    <source>
        <strain evidence="1 2">DSM 1289</strain>
    </source>
</reference>
<proteinExistence type="predicted"/>
<dbReference type="EMBL" id="JAGGJX010000001">
    <property type="protein sequence ID" value="MBP1854660.1"/>
    <property type="molecule type" value="Genomic_DNA"/>
</dbReference>
<dbReference type="RefSeq" id="WP_209456139.1">
    <property type="nucleotide sequence ID" value="NZ_BAAACS010000012.1"/>
</dbReference>